<proteinExistence type="predicted"/>
<feature type="region of interest" description="Disordered" evidence="1">
    <location>
        <begin position="14"/>
        <end position="45"/>
    </location>
</feature>
<reference evidence="2 3" key="1">
    <citation type="journal article" date="2017" name="Genome Announc.">
        <title>Genome sequence of the saprophytic ascomycete Epicoccum nigrum ICMP 19927 strain isolated from New Zealand.</title>
        <authorList>
            <person name="Fokin M."/>
            <person name="Fleetwood D."/>
            <person name="Weir B.S."/>
            <person name="Villas-Boas S.G."/>
        </authorList>
    </citation>
    <scope>NUCLEOTIDE SEQUENCE [LARGE SCALE GENOMIC DNA]</scope>
    <source>
        <strain evidence="2 3">ICMP 19927</strain>
    </source>
</reference>
<dbReference type="InParanoid" id="A0A1Y2M4Q5"/>
<evidence type="ECO:0000313" key="3">
    <source>
        <dbReference type="Proteomes" id="UP000193240"/>
    </source>
</evidence>
<dbReference type="AlphaFoldDB" id="A0A1Y2M4Q5"/>
<accession>A0A1Y2M4Q5</accession>
<gene>
    <name evidence="2" type="ORF">B5807_04603</name>
</gene>
<protein>
    <submittedName>
        <fullName evidence="2">Uncharacterized protein</fullName>
    </submittedName>
</protein>
<dbReference type="EMBL" id="KZ107841">
    <property type="protein sequence ID" value="OSS50992.1"/>
    <property type="molecule type" value="Genomic_DNA"/>
</dbReference>
<organism evidence="2 3">
    <name type="scientific">Epicoccum nigrum</name>
    <name type="common">Soil fungus</name>
    <name type="synonym">Epicoccum purpurascens</name>
    <dbReference type="NCBI Taxonomy" id="105696"/>
    <lineage>
        <taxon>Eukaryota</taxon>
        <taxon>Fungi</taxon>
        <taxon>Dikarya</taxon>
        <taxon>Ascomycota</taxon>
        <taxon>Pezizomycotina</taxon>
        <taxon>Dothideomycetes</taxon>
        <taxon>Pleosporomycetidae</taxon>
        <taxon>Pleosporales</taxon>
        <taxon>Pleosporineae</taxon>
        <taxon>Didymellaceae</taxon>
        <taxon>Epicoccum</taxon>
    </lineage>
</organism>
<evidence type="ECO:0000256" key="1">
    <source>
        <dbReference type="SAM" id="MobiDB-lite"/>
    </source>
</evidence>
<keyword evidence="3" id="KW-1185">Reference proteome</keyword>
<feature type="compositionally biased region" description="Basic and acidic residues" evidence="1">
    <location>
        <begin position="16"/>
        <end position="43"/>
    </location>
</feature>
<dbReference type="Proteomes" id="UP000193240">
    <property type="component" value="Unassembled WGS sequence"/>
</dbReference>
<evidence type="ECO:0000313" key="2">
    <source>
        <dbReference type="EMBL" id="OSS50992.1"/>
    </source>
</evidence>
<sequence length="312" mass="33027">MRYIGRNHCRSLQQCSEKKRREKPWKMDRRERNPPLSKHDLLPRRPQLRPRILVHPPDGDPLRMPPRLVPPDQHNVHHAPLSRPELALVEIHNLLVPHVALPVPDGRAGRVHGLALRLARVLGRVDALVAAEQHKFVWSVVVRCGDGGLERHEDAGMCAVRVDELGAGDFRAAVVQLGGGEAVGGDGVRGEAQGGGFQGRVGAAGRMEVGRVVDAEGGVLVAADGVGGGLGPDVEVLDLGAEGWAGAARQGECVRAAGGVEGEVDAPCVRCPAPGGRGVVAKCGGVGWAPEEGEVEEGFWEAVDEVATTLLC</sequence>
<name>A0A1Y2M4Q5_EPING</name>